<organism evidence="2 3">
    <name type="scientific">Datura stramonium</name>
    <name type="common">Jimsonweed</name>
    <name type="synonym">Common thornapple</name>
    <dbReference type="NCBI Taxonomy" id="4076"/>
    <lineage>
        <taxon>Eukaryota</taxon>
        <taxon>Viridiplantae</taxon>
        <taxon>Streptophyta</taxon>
        <taxon>Embryophyta</taxon>
        <taxon>Tracheophyta</taxon>
        <taxon>Spermatophyta</taxon>
        <taxon>Magnoliopsida</taxon>
        <taxon>eudicotyledons</taxon>
        <taxon>Gunneridae</taxon>
        <taxon>Pentapetalae</taxon>
        <taxon>asterids</taxon>
        <taxon>lamiids</taxon>
        <taxon>Solanales</taxon>
        <taxon>Solanaceae</taxon>
        <taxon>Solanoideae</taxon>
        <taxon>Datureae</taxon>
        <taxon>Datura</taxon>
    </lineage>
</organism>
<feature type="region of interest" description="Disordered" evidence="1">
    <location>
        <begin position="63"/>
        <end position="139"/>
    </location>
</feature>
<proteinExistence type="predicted"/>
<accession>A0ABS8TSB0</accession>
<sequence length="139" mass="15281">MVCLYGLGQSSPHELAFGVELDPGVIYLHGQLHEPSMDGKCTRSATTDHDSCPLPQSSQLMESAAPLQPPYEHECDKPTTILHTSGGDLSNPLFFPWKPQPIQGHAAKIPPSNIGTGRNRSDRRKWKEPPKGRSPKYQA</sequence>
<comment type="caution">
    <text evidence="2">The sequence shown here is derived from an EMBL/GenBank/DDBJ whole genome shotgun (WGS) entry which is preliminary data.</text>
</comment>
<evidence type="ECO:0000313" key="3">
    <source>
        <dbReference type="Proteomes" id="UP000823775"/>
    </source>
</evidence>
<protein>
    <submittedName>
        <fullName evidence="2">Uncharacterized protein</fullName>
    </submittedName>
</protein>
<reference evidence="2 3" key="1">
    <citation type="journal article" date="2021" name="BMC Genomics">
        <title>Datura genome reveals duplications of psychoactive alkaloid biosynthetic genes and high mutation rate following tissue culture.</title>
        <authorList>
            <person name="Rajewski A."/>
            <person name="Carter-House D."/>
            <person name="Stajich J."/>
            <person name="Litt A."/>
        </authorList>
    </citation>
    <scope>NUCLEOTIDE SEQUENCE [LARGE SCALE GENOMIC DNA]</scope>
    <source>
        <strain evidence="2">AR-01</strain>
    </source>
</reference>
<keyword evidence="3" id="KW-1185">Reference proteome</keyword>
<dbReference type="EMBL" id="JACEIK010001995">
    <property type="protein sequence ID" value="MCD7473601.1"/>
    <property type="molecule type" value="Genomic_DNA"/>
</dbReference>
<evidence type="ECO:0000256" key="1">
    <source>
        <dbReference type="SAM" id="MobiDB-lite"/>
    </source>
</evidence>
<feature type="region of interest" description="Disordered" evidence="1">
    <location>
        <begin position="38"/>
        <end position="57"/>
    </location>
</feature>
<dbReference type="Proteomes" id="UP000823775">
    <property type="component" value="Unassembled WGS sequence"/>
</dbReference>
<evidence type="ECO:0000313" key="2">
    <source>
        <dbReference type="EMBL" id="MCD7473601.1"/>
    </source>
</evidence>
<feature type="compositionally biased region" description="Basic and acidic residues" evidence="1">
    <location>
        <begin position="38"/>
        <end position="51"/>
    </location>
</feature>
<name>A0ABS8TSB0_DATST</name>
<gene>
    <name evidence="2" type="ORF">HAX54_015545</name>
</gene>